<gene>
    <name evidence="1" type="ORF">FPZ43_12170</name>
</gene>
<sequence>MKTKEEILDSFYSTGADGNPEMSANDLLNAMEAYARQAFEAAKQTQHGQQTFTSYADYVATLQPEPHNAEAETVRLVSETIIEQFIPHDPAVQQFSFDFKTSGKSYRVHYQKSAQGYWEFNGYDCL</sequence>
<comment type="caution">
    <text evidence="1">The sequence shown here is derived from an EMBL/GenBank/DDBJ whole genome shotgun (WGS) entry which is preliminary data.</text>
</comment>
<proteinExistence type="predicted"/>
<dbReference type="RefSeq" id="WP_146382195.1">
    <property type="nucleotide sequence ID" value="NZ_VOEJ01000005.1"/>
</dbReference>
<dbReference type="AlphaFoldDB" id="A0A563UCA0"/>
<dbReference type="EMBL" id="VOEJ01000005">
    <property type="protein sequence ID" value="TWR29011.1"/>
    <property type="molecule type" value="Genomic_DNA"/>
</dbReference>
<organism evidence="1 2">
    <name type="scientific">Mucilaginibacter pallidiroseus</name>
    <dbReference type="NCBI Taxonomy" id="2599295"/>
    <lineage>
        <taxon>Bacteria</taxon>
        <taxon>Pseudomonadati</taxon>
        <taxon>Bacteroidota</taxon>
        <taxon>Sphingobacteriia</taxon>
        <taxon>Sphingobacteriales</taxon>
        <taxon>Sphingobacteriaceae</taxon>
        <taxon>Mucilaginibacter</taxon>
    </lineage>
</organism>
<evidence type="ECO:0000313" key="2">
    <source>
        <dbReference type="Proteomes" id="UP000320042"/>
    </source>
</evidence>
<keyword evidence="2" id="KW-1185">Reference proteome</keyword>
<name>A0A563UCA0_9SPHI</name>
<accession>A0A563UCA0</accession>
<evidence type="ECO:0000313" key="1">
    <source>
        <dbReference type="EMBL" id="TWR29011.1"/>
    </source>
</evidence>
<dbReference type="OrthoDB" id="793469at2"/>
<reference evidence="1 2" key="1">
    <citation type="submission" date="2019-07" db="EMBL/GenBank/DDBJ databases">
        <authorList>
            <person name="Kim J."/>
        </authorList>
    </citation>
    <scope>NUCLEOTIDE SEQUENCE [LARGE SCALE GENOMIC DNA]</scope>
    <source>
        <strain evidence="2">dk17</strain>
    </source>
</reference>
<dbReference type="Proteomes" id="UP000320042">
    <property type="component" value="Unassembled WGS sequence"/>
</dbReference>
<protein>
    <submittedName>
        <fullName evidence="1">Uncharacterized protein</fullName>
    </submittedName>
</protein>